<dbReference type="NCBIfam" id="TIGR00199">
    <property type="entry name" value="PncC_domain"/>
    <property type="match status" value="1"/>
</dbReference>
<dbReference type="Gene3D" id="3.90.950.20">
    <property type="entry name" value="CinA-like"/>
    <property type="match status" value="1"/>
</dbReference>
<dbReference type="InterPro" id="IPR036653">
    <property type="entry name" value="CinA-like_C"/>
</dbReference>
<evidence type="ECO:0000313" key="2">
    <source>
        <dbReference type="EMBL" id="PUA79173.1"/>
    </source>
</evidence>
<comment type="caution">
    <text evidence="2">The sequence shown here is derived from an EMBL/GenBank/DDBJ whole genome shotgun (WGS) entry which is preliminary data.</text>
</comment>
<dbReference type="Pfam" id="PF02464">
    <property type="entry name" value="CinA"/>
    <property type="match status" value="1"/>
</dbReference>
<dbReference type="InterPro" id="IPR008136">
    <property type="entry name" value="CinA_C"/>
</dbReference>
<feature type="domain" description="CinA C-terminal" evidence="1">
    <location>
        <begin position="7"/>
        <end position="153"/>
    </location>
</feature>
<evidence type="ECO:0000259" key="1">
    <source>
        <dbReference type="Pfam" id="PF02464"/>
    </source>
</evidence>
<dbReference type="Proteomes" id="UP000244867">
    <property type="component" value="Unassembled WGS sequence"/>
</dbReference>
<dbReference type="EMBL" id="PYXZ01000012">
    <property type="protein sequence ID" value="PUA79173.1"/>
    <property type="molecule type" value="Genomic_DNA"/>
</dbReference>
<dbReference type="SUPFAM" id="SSF142433">
    <property type="entry name" value="CinA-like"/>
    <property type="match status" value="1"/>
</dbReference>
<proteinExistence type="predicted"/>
<protein>
    <recommendedName>
        <fullName evidence="1">CinA C-terminal domain-containing protein</fullName>
    </recommendedName>
</protein>
<organism evidence="2 3">
    <name type="scientific">Nocardioides currus</name>
    <dbReference type="NCBI Taxonomy" id="2133958"/>
    <lineage>
        <taxon>Bacteria</taxon>
        <taxon>Bacillati</taxon>
        <taxon>Actinomycetota</taxon>
        <taxon>Actinomycetes</taxon>
        <taxon>Propionibacteriales</taxon>
        <taxon>Nocardioidaceae</taxon>
        <taxon>Nocardioides</taxon>
    </lineage>
</organism>
<dbReference type="OrthoDB" id="1253990at2"/>
<dbReference type="AlphaFoldDB" id="A0A2R7YS94"/>
<gene>
    <name evidence="2" type="ORF">C7S10_20780</name>
</gene>
<sequence>MTWDARDLVARMSSLGITLATAESLTGGQLAAAVTAVPGASACFRGGVVAYATPVKVSVLGVPAEVVEAYGAVSAECAAAMATGARELLGATYGLATTGVAGPDPQEGHPAGHVWIACAGPRAVETHLLALDGDRAAIQAGSCRDALSVLGAMLRREDSGLG</sequence>
<accession>A0A2R7YS94</accession>
<dbReference type="RefSeq" id="WP_108346641.1">
    <property type="nucleotide sequence ID" value="NZ_PYXZ01000012.1"/>
</dbReference>
<reference evidence="2 3" key="1">
    <citation type="submission" date="2018-03" db="EMBL/GenBank/DDBJ databases">
        <authorList>
            <person name="Keele B.F."/>
        </authorList>
    </citation>
    <scope>NUCLEOTIDE SEQUENCE [LARGE SCALE GENOMIC DNA]</scope>
    <source>
        <strain evidence="2 3">IB-3</strain>
    </source>
</reference>
<name>A0A2R7YS94_9ACTN</name>
<evidence type="ECO:0000313" key="3">
    <source>
        <dbReference type="Proteomes" id="UP000244867"/>
    </source>
</evidence>
<keyword evidence="3" id="KW-1185">Reference proteome</keyword>